<dbReference type="Proteomes" id="UP000219636">
    <property type="component" value="Unassembled WGS sequence"/>
</dbReference>
<protein>
    <submittedName>
        <fullName evidence="1">Uncharacterized protein</fullName>
    </submittedName>
</protein>
<evidence type="ECO:0000313" key="1">
    <source>
        <dbReference type="EMBL" id="SOC27545.1"/>
    </source>
</evidence>
<reference evidence="2" key="1">
    <citation type="submission" date="2017-08" db="EMBL/GenBank/DDBJ databases">
        <authorList>
            <person name="Varghese N."/>
            <person name="Submissions S."/>
        </authorList>
    </citation>
    <scope>NUCLEOTIDE SEQUENCE [LARGE SCALE GENOMIC DNA]</scope>
    <source>
        <strain evidence="2">JC22</strain>
    </source>
</reference>
<proteinExistence type="predicted"/>
<organism evidence="1 2">
    <name type="scientific">Ureibacillus xyleni</name>
    <dbReference type="NCBI Taxonomy" id="614648"/>
    <lineage>
        <taxon>Bacteria</taxon>
        <taxon>Bacillati</taxon>
        <taxon>Bacillota</taxon>
        <taxon>Bacilli</taxon>
        <taxon>Bacillales</taxon>
        <taxon>Caryophanaceae</taxon>
        <taxon>Ureibacillus</taxon>
    </lineage>
</organism>
<sequence>MEILTGKVVTISFFLLIVTMIETLAYSTRISGKMLLILYSS</sequence>
<dbReference type="EMBL" id="OBMQ01000023">
    <property type="protein sequence ID" value="SOC27545.1"/>
    <property type="molecule type" value="Genomic_DNA"/>
</dbReference>
<dbReference type="AlphaFoldDB" id="A0A285TY42"/>
<evidence type="ECO:0000313" key="2">
    <source>
        <dbReference type="Proteomes" id="UP000219636"/>
    </source>
</evidence>
<accession>A0A285TY42</accession>
<gene>
    <name evidence="1" type="ORF">SAMN05880501_12313</name>
</gene>
<keyword evidence="2" id="KW-1185">Reference proteome</keyword>
<name>A0A285TY42_9BACL</name>